<evidence type="ECO:0000256" key="2">
    <source>
        <dbReference type="ARBA" id="ARBA00022692"/>
    </source>
</evidence>
<keyword evidence="4 6" id="KW-0472">Membrane</keyword>
<proteinExistence type="predicted"/>
<feature type="transmembrane region" description="Helical" evidence="6">
    <location>
        <begin position="183"/>
        <end position="205"/>
    </location>
</feature>
<feature type="transmembrane region" description="Helical" evidence="6">
    <location>
        <begin position="119"/>
        <end position="138"/>
    </location>
</feature>
<name>A0A6U1XV74_TRICV</name>
<reference evidence="8" key="1">
    <citation type="submission" date="2021-01" db="EMBL/GenBank/DDBJ databases">
        <authorList>
            <person name="Corre E."/>
            <person name="Pelletier E."/>
            <person name="Niang G."/>
            <person name="Scheremetjew M."/>
            <person name="Finn R."/>
            <person name="Kale V."/>
            <person name="Holt S."/>
            <person name="Cochrane G."/>
            <person name="Meng A."/>
            <person name="Brown T."/>
            <person name="Cohen L."/>
        </authorList>
    </citation>
    <scope>NUCLEOTIDE SEQUENCE</scope>
    <source>
        <strain evidence="8">Grunow 1884</strain>
    </source>
</reference>
<accession>A0A6U1XV74</accession>
<keyword evidence="3 6" id="KW-1133">Transmembrane helix</keyword>
<keyword evidence="2 6" id="KW-0812">Transmembrane</keyword>
<evidence type="ECO:0000256" key="6">
    <source>
        <dbReference type="SAM" id="Phobius"/>
    </source>
</evidence>
<sequence length="246" mass="26899">MDTPLLDESWAEDDAKDEGPAWLNEENDARYSAAHGISEPNRGKDTAASHPHGDVTWAEDNVAEGAGSSLAAGGDSERRMTLSEDFPKIVLGMKIANIGAAVMLMAASISRIIDDLLTLAQWVVSAYATFFGLLLLLPEAPFLLLRSFAARSFGFLHTPLLRLLFLSLASSVAWSYHTPLGKVACVFLAFSAVLGTCILCCYPAFSEERDQIVAEEYRRAEAAEREIDRQRTREMAAKWRNGSDGL</sequence>
<feature type="transmembrane region" description="Helical" evidence="6">
    <location>
        <begin position="159"/>
        <end position="177"/>
    </location>
</feature>
<evidence type="ECO:0000256" key="3">
    <source>
        <dbReference type="ARBA" id="ARBA00022989"/>
    </source>
</evidence>
<dbReference type="GO" id="GO:0016020">
    <property type="term" value="C:membrane"/>
    <property type="evidence" value="ECO:0007669"/>
    <property type="project" value="UniProtKB-SubCell"/>
</dbReference>
<gene>
    <name evidence="7" type="ORF">OSIN01602_LOCUS16234</name>
    <name evidence="8" type="ORF">OSIN01602_LOCUS16235</name>
</gene>
<dbReference type="Pfam" id="PF08507">
    <property type="entry name" value="COPI_assoc"/>
    <property type="match status" value="1"/>
</dbReference>
<feature type="region of interest" description="Disordered" evidence="5">
    <location>
        <begin position="1"/>
        <end position="53"/>
    </location>
</feature>
<dbReference type="EMBL" id="HBGO01028186">
    <property type="protein sequence ID" value="CAD9351914.1"/>
    <property type="molecule type" value="Transcribed_RNA"/>
</dbReference>
<evidence type="ECO:0000256" key="1">
    <source>
        <dbReference type="ARBA" id="ARBA00004141"/>
    </source>
</evidence>
<feature type="transmembrane region" description="Helical" evidence="6">
    <location>
        <begin position="89"/>
        <end position="113"/>
    </location>
</feature>
<evidence type="ECO:0000256" key="4">
    <source>
        <dbReference type="ARBA" id="ARBA00023136"/>
    </source>
</evidence>
<dbReference type="PANTHER" id="PTHR38894:SF1">
    <property type="entry name" value="TRANSMEMBRANE PROTEIN"/>
    <property type="match status" value="1"/>
</dbReference>
<protein>
    <submittedName>
        <fullName evidence="8">Uncharacterized protein</fullName>
    </submittedName>
</protein>
<dbReference type="PANTHER" id="PTHR38894">
    <property type="entry name" value="TRANSMEMBRANE PROTEIN"/>
    <property type="match status" value="1"/>
</dbReference>
<evidence type="ECO:0000313" key="8">
    <source>
        <dbReference type="EMBL" id="CAD9351914.1"/>
    </source>
</evidence>
<evidence type="ECO:0000313" key="7">
    <source>
        <dbReference type="EMBL" id="CAD9351912.1"/>
    </source>
</evidence>
<feature type="compositionally biased region" description="Basic and acidic residues" evidence="5">
    <location>
        <begin position="41"/>
        <end position="53"/>
    </location>
</feature>
<organism evidence="8">
    <name type="scientific">Trieres chinensis</name>
    <name type="common">Marine centric diatom</name>
    <name type="synonym">Odontella sinensis</name>
    <dbReference type="NCBI Taxonomy" id="1514140"/>
    <lineage>
        <taxon>Eukaryota</taxon>
        <taxon>Sar</taxon>
        <taxon>Stramenopiles</taxon>
        <taxon>Ochrophyta</taxon>
        <taxon>Bacillariophyta</taxon>
        <taxon>Mediophyceae</taxon>
        <taxon>Biddulphiophycidae</taxon>
        <taxon>Eupodiscales</taxon>
        <taxon>Parodontellaceae</taxon>
        <taxon>Trieres</taxon>
    </lineage>
</organism>
<dbReference type="AlphaFoldDB" id="A0A6U1XV74"/>
<dbReference type="EMBL" id="HBGO01028185">
    <property type="protein sequence ID" value="CAD9351912.1"/>
    <property type="molecule type" value="Transcribed_RNA"/>
</dbReference>
<evidence type="ECO:0000256" key="5">
    <source>
        <dbReference type="SAM" id="MobiDB-lite"/>
    </source>
</evidence>
<comment type="subcellular location">
    <subcellularLocation>
        <location evidence="1">Membrane</location>
        <topology evidence="1">Multi-pass membrane protein</topology>
    </subcellularLocation>
</comment>
<dbReference type="InterPro" id="IPR013714">
    <property type="entry name" value="Golgi_TVP15"/>
</dbReference>